<reference evidence="2 3" key="1">
    <citation type="submission" date="2016-06" db="EMBL/GenBank/DDBJ databases">
        <title>Evolution of pathogenesis and genome organization in the Tremellales.</title>
        <authorList>
            <person name="Cuomo C."/>
            <person name="Litvintseva A."/>
            <person name="Heitman J."/>
            <person name="Chen Y."/>
            <person name="Sun S."/>
            <person name="Springer D."/>
            <person name="Dromer F."/>
            <person name="Young S."/>
            <person name="Zeng Q."/>
            <person name="Chapman S."/>
            <person name="Gujja S."/>
            <person name="Saif S."/>
            <person name="Birren B."/>
        </authorList>
    </citation>
    <scope>NUCLEOTIDE SEQUENCE [LARGE SCALE GENOMIC DNA]</scope>
    <source>
        <strain evidence="2 3">CBS 6039</strain>
    </source>
</reference>
<dbReference type="Proteomes" id="UP000094065">
    <property type="component" value="Unassembled WGS sequence"/>
</dbReference>
<dbReference type="EMBL" id="AWGJ01000011">
    <property type="protein sequence ID" value="ODN74395.1"/>
    <property type="molecule type" value="Genomic_DNA"/>
</dbReference>
<gene>
    <name evidence="2" type="ORF">L202_06801</name>
</gene>
<evidence type="ECO:0000313" key="2">
    <source>
        <dbReference type="EMBL" id="ODN74395.1"/>
    </source>
</evidence>
<dbReference type="RefSeq" id="XP_018990176.1">
    <property type="nucleotide sequence ID" value="XM_019141369.1"/>
</dbReference>
<comment type="caution">
    <text evidence="2">The sequence shown here is derived from an EMBL/GenBank/DDBJ whole genome shotgun (WGS) entry which is preliminary data.</text>
</comment>
<name>A0A1E3HE15_9TREE</name>
<protein>
    <submittedName>
        <fullName evidence="2">Uncharacterized protein</fullName>
    </submittedName>
</protein>
<dbReference type="GeneID" id="30158110"/>
<feature type="compositionally biased region" description="Polar residues" evidence="1">
    <location>
        <begin position="34"/>
        <end position="58"/>
    </location>
</feature>
<proteinExistence type="predicted"/>
<dbReference type="OrthoDB" id="10354801at2759"/>
<accession>A0A1E3HE15</accession>
<sequence>MTDYTPADDTLEEGLLDTQDEFYPFSAVEHRTAYSQNPNLSSTAGHDNSLAGTGQDDSFQPGVISAYDGGPSSFNRRGDPWHYDQYMGGSDYWQNMPQDGADDACVNPSDLSLEPAPDTDGEAPKTDPEASKQQSTPFASLCASHPGESNSPRDNPFARRTGKAWLKSHCGRSQTCVSSLIEAGDLDETDQEIINDVRREMVEERKRKAGHKRRKDE</sequence>
<dbReference type="AlphaFoldDB" id="A0A1E3HE15"/>
<evidence type="ECO:0000256" key="1">
    <source>
        <dbReference type="SAM" id="MobiDB-lite"/>
    </source>
</evidence>
<organism evidence="2 3">
    <name type="scientific">Cryptococcus amylolentus CBS 6039</name>
    <dbReference type="NCBI Taxonomy" id="1295533"/>
    <lineage>
        <taxon>Eukaryota</taxon>
        <taxon>Fungi</taxon>
        <taxon>Dikarya</taxon>
        <taxon>Basidiomycota</taxon>
        <taxon>Agaricomycotina</taxon>
        <taxon>Tremellomycetes</taxon>
        <taxon>Tremellales</taxon>
        <taxon>Cryptococcaceae</taxon>
        <taxon>Cryptococcus</taxon>
    </lineage>
</organism>
<feature type="region of interest" description="Disordered" evidence="1">
    <location>
        <begin position="34"/>
        <end position="160"/>
    </location>
</feature>
<evidence type="ECO:0000313" key="3">
    <source>
        <dbReference type="Proteomes" id="UP000094065"/>
    </source>
</evidence>
<keyword evidence="3" id="KW-1185">Reference proteome</keyword>